<evidence type="ECO:0000313" key="1">
    <source>
        <dbReference type="EMBL" id="KRK40028.1"/>
    </source>
</evidence>
<dbReference type="SUPFAM" id="SSF53474">
    <property type="entry name" value="alpha/beta-Hydrolases"/>
    <property type="match status" value="1"/>
</dbReference>
<dbReference type="RefSeq" id="WP_057903922.1">
    <property type="nucleotide sequence ID" value="NZ_AZDA01000025.1"/>
</dbReference>
<dbReference type="Pfam" id="PF06028">
    <property type="entry name" value="DUF915"/>
    <property type="match status" value="1"/>
</dbReference>
<gene>
    <name evidence="1" type="ORF">FC07_GL001736</name>
</gene>
<dbReference type="InterPro" id="IPR010315">
    <property type="entry name" value="DUF915_hydro-like"/>
</dbReference>
<dbReference type="Gene3D" id="3.40.50.1820">
    <property type="entry name" value="alpha/beta hydrolase"/>
    <property type="match status" value="1"/>
</dbReference>
<dbReference type="EMBL" id="AZDA01000025">
    <property type="protein sequence ID" value="KRK40028.1"/>
    <property type="molecule type" value="Genomic_DNA"/>
</dbReference>
<dbReference type="PATRIC" id="fig|1423726.3.peg.1796"/>
<dbReference type="STRING" id="1423726.FC07_GL001736"/>
<organism evidence="1 2">
    <name type="scientific">Loigolactobacillus bifermentans DSM 20003</name>
    <dbReference type="NCBI Taxonomy" id="1423726"/>
    <lineage>
        <taxon>Bacteria</taxon>
        <taxon>Bacillati</taxon>
        <taxon>Bacillota</taxon>
        <taxon>Bacilli</taxon>
        <taxon>Lactobacillales</taxon>
        <taxon>Lactobacillaceae</taxon>
        <taxon>Loigolactobacillus</taxon>
    </lineage>
</organism>
<evidence type="ECO:0000313" key="2">
    <source>
        <dbReference type="Proteomes" id="UP000051461"/>
    </source>
</evidence>
<keyword evidence="2" id="KW-1185">Reference proteome</keyword>
<dbReference type="AlphaFoldDB" id="A0A0R1H084"/>
<sequence>MGWLLLLIIGSFGAILIGYWRQLAQPQPTTLRLPMAPVRLSYRQVPTLFIHGYHGNRLSFGRQMARLQRHGWAQKQVVIRVTTQGGLQVSGTLSGLENPMIQVLFQNNHASLTQQAHWLQQIYHYLHRRWSVDQLNIVAHSMGAVSALRSLLIAPLPTGLKINAFVSLGAPYNDDEIAEDQYPIQVIRLLATGPVDKAPTYRLLEQAMSQLPPQIRFLNIAGDRQDNSQSDGVVAVASVLSLRFLLQHRWQQYQETLILGRRGQHTLLHENRQVDQAVQQFLWAPPRPAAVRDATGRLQITPNPE</sequence>
<protein>
    <recommendedName>
        <fullName evidence="3">Alpha/beta hydrolase</fullName>
    </recommendedName>
</protein>
<evidence type="ECO:0008006" key="3">
    <source>
        <dbReference type="Google" id="ProtNLM"/>
    </source>
</evidence>
<comment type="caution">
    <text evidence="1">The sequence shown here is derived from an EMBL/GenBank/DDBJ whole genome shotgun (WGS) entry which is preliminary data.</text>
</comment>
<dbReference type="InterPro" id="IPR029058">
    <property type="entry name" value="AB_hydrolase_fold"/>
</dbReference>
<name>A0A0R1H084_9LACO</name>
<dbReference type="OrthoDB" id="503948at2"/>
<proteinExistence type="predicted"/>
<reference evidence="1 2" key="1">
    <citation type="journal article" date="2015" name="Genome Announc.">
        <title>Expanding the biotechnology potential of lactobacilli through comparative genomics of 213 strains and associated genera.</title>
        <authorList>
            <person name="Sun Z."/>
            <person name="Harris H.M."/>
            <person name="McCann A."/>
            <person name="Guo C."/>
            <person name="Argimon S."/>
            <person name="Zhang W."/>
            <person name="Yang X."/>
            <person name="Jeffery I.B."/>
            <person name="Cooney J.C."/>
            <person name="Kagawa T.F."/>
            <person name="Liu W."/>
            <person name="Song Y."/>
            <person name="Salvetti E."/>
            <person name="Wrobel A."/>
            <person name="Rasinkangas P."/>
            <person name="Parkhill J."/>
            <person name="Rea M.C."/>
            <person name="O'Sullivan O."/>
            <person name="Ritari J."/>
            <person name="Douillard F.P."/>
            <person name="Paul Ross R."/>
            <person name="Yang R."/>
            <person name="Briner A.E."/>
            <person name="Felis G.E."/>
            <person name="de Vos W.M."/>
            <person name="Barrangou R."/>
            <person name="Klaenhammer T.R."/>
            <person name="Caufield P.W."/>
            <person name="Cui Y."/>
            <person name="Zhang H."/>
            <person name="O'Toole P.W."/>
        </authorList>
    </citation>
    <scope>NUCLEOTIDE SEQUENCE [LARGE SCALE GENOMIC DNA]</scope>
    <source>
        <strain evidence="1 2">DSM 20003</strain>
    </source>
</reference>
<accession>A0A0R1H084</accession>
<dbReference type="Proteomes" id="UP000051461">
    <property type="component" value="Unassembled WGS sequence"/>
</dbReference>